<dbReference type="EMBL" id="UINC01086404">
    <property type="protein sequence ID" value="SVC34828.1"/>
    <property type="molecule type" value="Genomic_DNA"/>
</dbReference>
<dbReference type="AlphaFoldDB" id="A0A382LDE1"/>
<sequence length="52" mass="5477">MSAGSSGDFSTPEVVTFAVGLLGGLESPIHLEHIAVKAHELVPGAFRWTLDE</sequence>
<reference evidence="1" key="1">
    <citation type="submission" date="2018-05" db="EMBL/GenBank/DDBJ databases">
        <authorList>
            <person name="Lanie J.A."/>
            <person name="Ng W.-L."/>
            <person name="Kazmierczak K.M."/>
            <person name="Andrzejewski T.M."/>
            <person name="Davidsen T.M."/>
            <person name="Wayne K.J."/>
            <person name="Tettelin H."/>
            <person name="Glass J.I."/>
            <person name="Rusch D."/>
            <person name="Podicherti R."/>
            <person name="Tsui H.-C.T."/>
            <person name="Winkler M.E."/>
        </authorList>
    </citation>
    <scope>NUCLEOTIDE SEQUENCE</scope>
</reference>
<evidence type="ECO:0000313" key="1">
    <source>
        <dbReference type="EMBL" id="SVC34828.1"/>
    </source>
</evidence>
<name>A0A382LDE1_9ZZZZ</name>
<proteinExistence type="predicted"/>
<accession>A0A382LDE1</accession>
<feature type="non-terminal residue" evidence="1">
    <location>
        <position position="52"/>
    </location>
</feature>
<organism evidence="1">
    <name type="scientific">marine metagenome</name>
    <dbReference type="NCBI Taxonomy" id="408172"/>
    <lineage>
        <taxon>unclassified sequences</taxon>
        <taxon>metagenomes</taxon>
        <taxon>ecological metagenomes</taxon>
    </lineage>
</organism>
<protein>
    <submittedName>
        <fullName evidence="1">Uncharacterized protein</fullName>
    </submittedName>
</protein>
<gene>
    <name evidence="1" type="ORF">METZ01_LOCUS287682</name>
</gene>